<gene>
    <name evidence="2" type="ORF">STIAU_7218</name>
</gene>
<evidence type="ECO:0000256" key="1">
    <source>
        <dbReference type="SAM" id="MobiDB-lite"/>
    </source>
</evidence>
<evidence type="ECO:0000313" key="3">
    <source>
        <dbReference type="Proteomes" id="UP000032702"/>
    </source>
</evidence>
<dbReference type="Proteomes" id="UP000032702">
    <property type="component" value="Unassembled WGS sequence"/>
</dbReference>
<evidence type="ECO:0000313" key="2">
    <source>
        <dbReference type="EMBL" id="EAU62694.1"/>
    </source>
</evidence>
<feature type="compositionally biased region" description="Basic and acidic residues" evidence="1">
    <location>
        <begin position="296"/>
        <end position="307"/>
    </location>
</feature>
<feature type="region of interest" description="Disordered" evidence="1">
    <location>
        <begin position="65"/>
        <end position="86"/>
    </location>
</feature>
<reference evidence="2 3" key="1">
    <citation type="submission" date="2006-04" db="EMBL/GenBank/DDBJ databases">
        <authorList>
            <person name="Nierman W.C."/>
        </authorList>
    </citation>
    <scope>NUCLEOTIDE SEQUENCE [LARGE SCALE GENOMIC DNA]</scope>
    <source>
        <strain evidence="2 3">DW4/3-1</strain>
    </source>
</reference>
<feature type="compositionally biased region" description="Basic and acidic residues" evidence="1">
    <location>
        <begin position="505"/>
        <end position="518"/>
    </location>
</feature>
<organism evidence="2 3">
    <name type="scientific">Stigmatella aurantiaca (strain DW4/3-1)</name>
    <dbReference type="NCBI Taxonomy" id="378806"/>
    <lineage>
        <taxon>Bacteria</taxon>
        <taxon>Pseudomonadati</taxon>
        <taxon>Myxococcota</taxon>
        <taxon>Myxococcia</taxon>
        <taxon>Myxococcales</taxon>
        <taxon>Cystobacterineae</taxon>
        <taxon>Archangiaceae</taxon>
        <taxon>Stigmatella</taxon>
    </lineage>
</organism>
<dbReference type="EMBL" id="AAMD01000213">
    <property type="protein sequence ID" value="EAU62694.1"/>
    <property type="molecule type" value="Genomic_DNA"/>
</dbReference>
<feature type="compositionally biased region" description="Basic residues" evidence="1">
    <location>
        <begin position="221"/>
        <end position="234"/>
    </location>
</feature>
<feature type="compositionally biased region" description="Basic and acidic residues" evidence="1">
    <location>
        <begin position="380"/>
        <end position="393"/>
    </location>
</feature>
<feature type="compositionally biased region" description="Low complexity" evidence="1">
    <location>
        <begin position="406"/>
        <end position="415"/>
    </location>
</feature>
<feature type="compositionally biased region" description="Polar residues" evidence="1">
    <location>
        <begin position="157"/>
        <end position="175"/>
    </location>
</feature>
<sequence>MGCASTPGGSAPWRPASSSRRNVLATCSMRCTRRCRTSAAPRAVRSARGMWRGCWRRRVRSCGGRWRRAGETRPGPRRPSSGHSGWSAACGRRVLRLSPGPRARRWRGCGCASGAKRRPWSWRSGSWRSGQAVAMRGCSWRRPGRARETSRRLGGTSPASSNSGAARMPTCQSSDGPGRSWLGGDTPFAWWAPSPRHPSATRRARSVGWADEPAQAVHQHGNPHQHAGAHRLRGAHREVIEEGEEVAPRAGEAPGDRGEEERPRQPQIEHQRRDGGQGGEGEHGQRSERPRRHAHHDADGDHQHRIQQAHREPLHAGAHPVEAGEGDAAEPPQVNEEDDTAHPGHGGELLGGDQHRGAEEDPLDVMGLLGDAVAHQHGGPAREGEGEAEHALPRELQPGRVRHQQGRCQQRQSGGPQHGVHVGAQVDLREEGERHAQARRLGDRGADEHHAPQHHVHAQEPQHAPRDQGAQNRIQEQIEARQELFPLRGFNQGWVQVEIQGRDGPSTHRRTDGGRRGG</sequence>
<name>Q08QD6_STIAD</name>
<feature type="region of interest" description="Disordered" evidence="1">
    <location>
        <begin position="496"/>
        <end position="518"/>
    </location>
</feature>
<comment type="caution">
    <text evidence="2">The sequence shown here is derived from an EMBL/GenBank/DDBJ whole genome shotgun (WGS) entry which is preliminary data.</text>
</comment>
<protein>
    <submittedName>
        <fullName evidence="2">Uncharacterized protein</fullName>
    </submittedName>
</protein>
<feature type="compositionally biased region" description="Basic and acidic residues" evidence="1">
    <location>
        <begin position="254"/>
        <end position="288"/>
    </location>
</feature>
<accession>Q08QD6</accession>
<feature type="compositionally biased region" description="Basic and acidic residues" evidence="1">
    <location>
        <begin position="427"/>
        <end position="466"/>
    </location>
</feature>
<feature type="region of interest" description="Disordered" evidence="1">
    <location>
        <begin position="135"/>
        <end position="307"/>
    </location>
</feature>
<proteinExistence type="predicted"/>
<feature type="region of interest" description="Disordered" evidence="1">
    <location>
        <begin position="319"/>
        <end position="480"/>
    </location>
</feature>
<dbReference type="AlphaFoldDB" id="Q08QD6"/>